<dbReference type="Gene3D" id="3.40.50.300">
    <property type="entry name" value="P-loop containing nucleotide triphosphate hydrolases"/>
    <property type="match status" value="1"/>
</dbReference>
<feature type="region of interest" description="Disordered" evidence="17">
    <location>
        <begin position="1"/>
        <end position="45"/>
    </location>
</feature>
<evidence type="ECO:0000259" key="20">
    <source>
        <dbReference type="Pfam" id="PF13614"/>
    </source>
</evidence>
<evidence type="ECO:0000256" key="1">
    <source>
        <dbReference type="ARBA" id="ARBA00004429"/>
    </source>
</evidence>
<keyword evidence="12" id="KW-0067">ATP-binding</keyword>
<accession>A0A2V3DWA2</accession>
<dbReference type="Pfam" id="PF02706">
    <property type="entry name" value="Wzz"/>
    <property type="match status" value="1"/>
</dbReference>
<dbReference type="NCBIfam" id="TIGR01007">
    <property type="entry name" value="eps_fam"/>
    <property type="match status" value="1"/>
</dbReference>
<keyword evidence="10" id="KW-0547">Nucleotide-binding</keyword>
<evidence type="ECO:0000256" key="2">
    <source>
        <dbReference type="ARBA" id="ARBA00006683"/>
    </source>
</evidence>
<comment type="subcellular location">
    <subcellularLocation>
        <location evidence="1">Cell inner membrane</location>
        <topology evidence="1">Multi-pass membrane protein</topology>
    </subcellularLocation>
</comment>
<dbReference type="SUPFAM" id="SSF52540">
    <property type="entry name" value="P-loop containing nucleoside triphosphate hydrolases"/>
    <property type="match status" value="1"/>
</dbReference>
<dbReference type="CDD" id="cd05387">
    <property type="entry name" value="BY-kinase"/>
    <property type="match status" value="1"/>
</dbReference>
<evidence type="ECO:0000256" key="5">
    <source>
        <dbReference type="ARBA" id="ARBA00011903"/>
    </source>
</evidence>
<dbReference type="InterPro" id="IPR025669">
    <property type="entry name" value="AAA_dom"/>
</dbReference>
<feature type="transmembrane region" description="Helical" evidence="18">
    <location>
        <begin position="234"/>
        <end position="255"/>
    </location>
</feature>
<evidence type="ECO:0000256" key="11">
    <source>
        <dbReference type="ARBA" id="ARBA00022777"/>
    </source>
</evidence>
<evidence type="ECO:0000256" key="15">
    <source>
        <dbReference type="ARBA" id="ARBA00023137"/>
    </source>
</evidence>
<comment type="caution">
    <text evidence="21">The sequence shown here is derived from an EMBL/GenBank/DDBJ whole genome shotgun (WGS) entry which is preliminary data.</text>
</comment>
<dbReference type="OrthoDB" id="9812433at2"/>
<dbReference type="PANTHER" id="PTHR32309">
    <property type="entry name" value="TYROSINE-PROTEIN KINASE"/>
    <property type="match status" value="1"/>
</dbReference>
<dbReference type="GO" id="GO:0005886">
    <property type="term" value="C:plasma membrane"/>
    <property type="evidence" value="ECO:0007669"/>
    <property type="project" value="UniProtKB-SubCell"/>
</dbReference>
<dbReference type="InterPro" id="IPR027417">
    <property type="entry name" value="P-loop_NTPase"/>
</dbReference>
<comment type="similarity">
    <text evidence="3">Belongs to the CpsD/CapB family.</text>
</comment>
<evidence type="ECO:0000313" key="21">
    <source>
        <dbReference type="EMBL" id="PXA69307.1"/>
    </source>
</evidence>
<feature type="transmembrane region" description="Helical" evidence="18">
    <location>
        <begin position="71"/>
        <end position="97"/>
    </location>
</feature>
<evidence type="ECO:0000256" key="6">
    <source>
        <dbReference type="ARBA" id="ARBA00022475"/>
    </source>
</evidence>
<dbReference type="Proteomes" id="UP000246303">
    <property type="component" value="Unassembled WGS sequence"/>
</dbReference>
<keyword evidence="11" id="KW-0418">Kinase</keyword>
<dbReference type="Pfam" id="PF13614">
    <property type="entry name" value="AAA_31"/>
    <property type="match status" value="1"/>
</dbReference>
<evidence type="ECO:0000256" key="9">
    <source>
        <dbReference type="ARBA" id="ARBA00022692"/>
    </source>
</evidence>
<evidence type="ECO:0000259" key="19">
    <source>
        <dbReference type="Pfam" id="PF02706"/>
    </source>
</evidence>
<keyword evidence="14 18" id="KW-0472">Membrane</keyword>
<keyword evidence="8" id="KW-0808">Transferase</keyword>
<dbReference type="EC" id="2.7.10.2" evidence="5"/>
<feature type="compositionally biased region" description="Gly residues" evidence="17">
    <location>
        <begin position="1"/>
        <end position="10"/>
    </location>
</feature>
<evidence type="ECO:0000256" key="17">
    <source>
        <dbReference type="SAM" id="MobiDB-lite"/>
    </source>
</evidence>
<dbReference type="EMBL" id="QHLZ01000001">
    <property type="protein sequence ID" value="PXA69307.1"/>
    <property type="molecule type" value="Genomic_DNA"/>
</dbReference>
<keyword evidence="9 18" id="KW-0812">Transmembrane</keyword>
<comment type="similarity">
    <text evidence="4">Belongs to the etk/wzc family.</text>
</comment>
<name>A0A2V3DWA2_9MICC</name>
<organism evidence="21 22">
    <name type="scientific">Arthrobacter psychrochitiniphilus</name>
    <dbReference type="NCBI Taxonomy" id="291045"/>
    <lineage>
        <taxon>Bacteria</taxon>
        <taxon>Bacillati</taxon>
        <taxon>Actinomycetota</taxon>
        <taxon>Actinomycetes</taxon>
        <taxon>Micrococcales</taxon>
        <taxon>Micrococcaceae</taxon>
        <taxon>Arthrobacter</taxon>
    </lineage>
</organism>
<dbReference type="GO" id="GO:0004715">
    <property type="term" value="F:non-membrane spanning protein tyrosine kinase activity"/>
    <property type="evidence" value="ECO:0007669"/>
    <property type="project" value="UniProtKB-EC"/>
</dbReference>
<evidence type="ECO:0000256" key="8">
    <source>
        <dbReference type="ARBA" id="ARBA00022679"/>
    </source>
</evidence>
<keyword evidence="13 18" id="KW-1133">Transmembrane helix</keyword>
<feature type="region of interest" description="Disordered" evidence="17">
    <location>
        <begin position="510"/>
        <end position="533"/>
    </location>
</feature>
<evidence type="ECO:0000256" key="14">
    <source>
        <dbReference type="ARBA" id="ARBA00023136"/>
    </source>
</evidence>
<evidence type="ECO:0000256" key="16">
    <source>
        <dbReference type="ARBA" id="ARBA00051245"/>
    </source>
</evidence>
<comment type="catalytic activity">
    <reaction evidence="16">
        <text>L-tyrosyl-[protein] + ATP = O-phospho-L-tyrosyl-[protein] + ADP + H(+)</text>
        <dbReference type="Rhea" id="RHEA:10596"/>
        <dbReference type="Rhea" id="RHEA-COMP:10136"/>
        <dbReference type="Rhea" id="RHEA-COMP:20101"/>
        <dbReference type="ChEBI" id="CHEBI:15378"/>
        <dbReference type="ChEBI" id="CHEBI:30616"/>
        <dbReference type="ChEBI" id="CHEBI:46858"/>
        <dbReference type="ChEBI" id="CHEBI:61978"/>
        <dbReference type="ChEBI" id="CHEBI:456216"/>
        <dbReference type="EC" id="2.7.10.2"/>
    </reaction>
</comment>
<sequence length="533" mass="56302">MVSGGLGGGNISPCSYNSGRRSPRTDHAHPPKHRHHHRPPEGFWRGSTMASIMTAGTARSARIMPTLAKRWYVVLVAVAVAALAAFALSFTVTPVYTSSTTLFFSLRSAGSATDINQGSAYTQNQMLSFAQLASSSLVLDQVLKDLGPAATKENIRRSMSVSAPQNTAILDISVGTTNRELSAKTANSIAKYLTAAVTKVSPDESTKQGGIVVNVIEPAVPAQFQSSPDKRKNALLGGMFGGALSILAIALTVMLDTRVRSTAVLKSMSDRPLLGTVEQNRASNDSRPVALRAPNGSATERFRQIKVGLRFAAASHQMKAIAITSAIPSEGKTLTGLNLAIIMAENKDRVLLIDADLRRPSVAGSLGFEGAVGLTTVLVGDVSFDDAVQHLGSTSLDVLAAGAIPPNPAELLGSEPMRLLLEEAKAKYDVVLVDTAPVLAVADVAVIAQLVDSIVWVVDSRKLHQAQLDQASEALDATGAHVAGIILNRVKPLRLHDVYYTEGKGEPAHLEKTRVPHSVVSDSSRAHISQGTD</sequence>
<dbReference type="PANTHER" id="PTHR32309:SF13">
    <property type="entry name" value="FERRIC ENTEROBACTIN TRANSPORT PROTEIN FEPE"/>
    <property type="match status" value="1"/>
</dbReference>
<keyword evidence="6" id="KW-1003">Cell membrane</keyword>
<protein>
    <recommendedName>
        <fullName evidence="5">non-specific protein-tyrosine kinase</fullName>
        <ecNumber evidence="5">2.7.10.2</ecNumber>
    </recommendedName>
</protein>
<proteinExistence type="inferred from homology"/>
<gene>
    <name evidence="21" type="ORF">CVS29_01700</name>
</gene>
<keyword evidence="22" id="KW-1185">Reference proteome</keyword>
<keyword evidence="7" id="KW-0997">Cell inner membrane</keyword>
<reference evidence="21 22" key="1">
    <citation type="submission" date="2018-05" db="EMBL/GenBank/DDBJ databases">
        <title>Genetic diversity of glacier-inhabiting Cryobacterium bacteria in China and description of Cryobacterium mengkeensis sp. nov. and Arthrobacter glacialis sp. nov.</title>
        <authorList>
            <person name="Liu Q."/>
            <person name="Xin Y.-H."/>
        </authorList>
    </citation>
    <scope>NUCLEOTIDE SEQUENCE [LARGE SCALE GENOMIC DNA]</scope>
    <source>
        <strain evidence="21 22">GP3</strain>
    </source>
</reference>
<evidence type="ECO:0000256" key="12">
    <source>
        <dbReference type="ARBA" id="ARBA00022840"/>
    </source>
</evidence>
<evidence type="ECO:0000256" key="4">
    <source>
        <dbReference type="ARBA" id="ARBA00008883"/>
    </source>
</evidence>
<dbReference type="InterPro" id="IPR050445">
    <property type="entry name" value="Bact_polysacc_biosynth/exp"/>
</dbReference>
<keyword evidence="15" id="KW-0829">Tyrosine-protein kinase</keyword>
<comment type="similarity">
    <text evidence="2">Belongs to the CpsC/CapA family.</text>
</comment>
<feature type="domain" description="AAA" evidence="20">
    <location>
        <begin position="318"/>
        <end position="460"/>
    </location>
</feature>
<evidence type="ECO:0000256" key="3">
    <source>
        <dbReference type="ARBA" id="ARBA00007316"/>
    </source>
</evidence>
<dbReference type="InterPro" id="IPR005702">
    <property type="entry name" value="Wzc-like_C"/>
</dbReference>
<dbReference type="InterPro" id="IPR003856">
    <property type="entry name" value="LPS_length_determ_N"/>
</dbReference>
<feature type="domain" description="Polysaccharide chain length determinant N-terminal" evidence="19">
    <location>
        <begin position="63"/>
        <end position="146"/>
    </location>
</feature>
<evidence type="ECO:0000256" key="7">
    <source>
        <dbReference type="ARBA" id="ARBA00022519"/>
    </source>
</evidence>
<dbReference type="GO" id="GO:0005524">
    <property type="term" value="F:ATP binding"/>
    <property type="evidence" value="ECO:0007669"/>
    <property type="project" value="UniProtKB-KW"/>
</dbReference>
<evidence type="ECO:0000256" key="13">
    <source>
        <dbReference type="ARBA" id="ARBA00022989"/>
    </source>
</evidence>
<evidence type="ECO:0000313" key="22">
    <source>
        <dbReference type="Proteomes" id="UP000246303"/>
    </source>
</evidence>
<evidence type="ECO:0000256" key="18">
    <source>
        <dbReference type="SAM" id="Phobius"/>
    </source>
</evidence>
<dbReference type="AlphaFoldDB" id="A0A2V3DWA2"/>
<feature type="compositionally biased region" description="Polar residues" evidence="17">
    <location>
        <begin position="520"/>
        <end position="533"/>
    </location>
</feature>
<evidence type="ECO:0000256" key="10">
    <source>
        <dbReference type="ARBA" id="ARBA00022741"/>
    </source>
</evidence>